<name>A0A8E2FE85_9PEZI</name>
<accession>A0A8E2FE85</accession>
<protein>
    <recommendedName>
        <fullName evidence="1">F-box domain-containing protein</fullName>
    </recommendedName>
</protein>
<organism evidence="2 3">
    <name type="scientific">Glonium stellatum</name>
    <dbReference type="NCBI Taxonomy" id="574774"/>
    <lineage>
        <taxon>Eukaryota</taxon>
        <taxon>Fungi</taxon>
        <taxon>Dikarya</taxon>
        <taxon>Ascomycota</taxon>
        <taxon>Pezizomycotina</taxon>
        <taxon>Dothideomycetes</taxon>
        <taxon>Pleosporomycetidae</taxon>
        <taxon>Gloniales</taxon>
        <taxon>Gloniaceae</taxon>
        <taxon>Glonium</taxon>
    </lineage>
</organism>
<evidence type="ECO:0000313" key="2">
    <source>
        <dbReference type="EMBL" id="OCL15321.1"/>
    </source>
</evidence>
<dbReference type="SMART" id="SM00256">
    <property type="entry name" value="FBOX"/>
    <property type="match status" value="1"/>
</dbReference>
<gene>
    <name evidence="2" type="ORF">AOQ84DRAFT_49271</name>
</gene>
<reference evidence="2 3" key="1">
    <citation type="journal article" date="2016" name="Nat. Commun.">
        <title>Ectomycorrhizal ecology is imprinted in the genome of the dominant symbiotic fungus Cenococcum geophilum.</title>
        <authorList>
            <consortium name="DOE Joint Genome Institute"/>
            <person name="Peter M."/>
            <person name="Kohler A."/>
            <person name="Ohm R.A."/>
            <person name="Kuo A."/>
            <person name="Krutzmann J."/>
            <person name="Morin E."/>
            <person name="Arend M."/>
            <person name="Barry K.W."/>
            <person name="Binder M."/>
            <person name="Choi C."/>
            <person name="Clum A."/>
            <person name="Copeland A."/>
            <person name="Grisel N."/>
            <person name="Haridas S."/>
            <person name="Kipfer T."/>
            <person name="LaButti K."/>
            <person name="Lindquist E."/>
            <person name="Lipzen A."/>
            <person name="Maire R."/>
            <person name="Meier B."/>
            <person name="Mihaltcheva S."/>
            <person name="Molinier V."/>
            <person name="Murat C."/>
            <person name="Poggeler S."/>
            <person name="Quandt C.A."/>
            <person name="Sperisen C."/>
            <person name="Tritt A."/>
            <person name="Tisserant E."/>
            <person name="Crous P.W."/>
            <person name="Henrissat B."/>
            <person name="Nehls U."/>
            <person name="Egli S."/>
            <person name="Spatafora J.W."/>
            <person name="Grigoriev I.V."/>
            <person name="Martin F.M."/>
        </authorList>
    </citation>
    <scope>NUCLEOTIDE SEQUENCE [LARGE SCALE GENOMIC DNA]</scope>
    <source>
        <strain evidence="2 3">CBS 207.34</strain>
    </source>
</reference>
<dbReference type="SUPFAM" id="SSF81383">
    <property type="entry name" value="F-box domain"/>
    <property type="match status" value="1"/>
</dbReference>
<evidence type="ECO:0000313" key="3">
    <source>
        <dbReference type="Proteomes" id="UP000250140"/>
    </source>
</evidence>
<dbReference type="Pfam" id="PF00646">
    <property type="entry name" value="F-box"/>
    <property type="match status" value="1"/>
</dbReference>
<proteinExistence type="predicted"/>
<dbReference type="OrthoDB" id="3800738at2759"/>
<evidence type="ECO:0000259" key="1">
    <source>
        <dbReference type="SMART" id="SM00256"/>
    </source>
</evidence>
<feature type="domain" description="F-box" evidence="1">
    <location>
        <begin position="11"/>
        <end position="50"/>
    </location>
</feature>
<dbReference type="Gene3D" id="1.20.1280.50">
    <property type="match status" value="1"/>
</dbReference>
<dbReference type="InterPro" id="IPR001810">
    <property type="entry name" value="F-box_dom"/>
</dbReference>
<dbReference type="InterPro" id="IPR036047">
    <property type="entry name" value="F-box-like_dom_sf"/>
</dbReference>
<dbReference type="Proteomes" id="UP000250140">
    <property type="component" value="Unassembled WGS sequence"/>
</dbReference>
<dbReference type="EMBL" id="KV748460">
    <property type="protein sequence ID" value="OCL15321.1"/>
    <property type="molecule type" value="Genomic_DNA"/>
</dbReference>
<dbReference type="AlphaFoldDB" id="A0A8E2FE85"/>
<sequence length="179" mass="20753">MPTTATRVLDTPELLESILLHLPLQDLLHSQRVSRQFHAAITSSPSIQQALFLRAKRRKSSPNEWEINPLFRKAFLPWFLYPEPNCPILPNYDTLELLDCNSTKQKRIAYARPEASWRRMFFMQPPPQKLTVKKFCHAMGGDRKSVGELLFDADENDGVRMDVLYDIPVSFLSMHSRLL</sequence>
<keyword evidence="3" id="KW-1185">Reference proteome</keyword>